<organism evidence="1 2">
    <name type="scientific">Reticulomyxa filosa</name>
    <dbReference type="NCBI Taxonomy" id="46433"/>
    <lineage>
        <taxon>Eukaryota</taxon>
        <taxon>Sar</taxon>
        <taxon>Rhizaria</taxon>
        <taxon>Retaria</taxon>
        <taxon>Foraminifera</taxon>
        <taxon>Monothalamids</taxon>
        <taxon>Reticulomyxidae</taxon>
        <taxon>Reticulomyxa</taxon>
    </lineage>
</organism>
<sequence>MQTISFNNEGESCVTCIFYYILFLSLLLEKIDDGIFYKDFKNIQDPVAFYVHQNNRSIHEEKIDQYNVKTNEIIYVHQVQSCETGHKGVILNHLLNSVIDLPSFEFAYCATNNIKNILLEELTPERHIRAQLSEKAQITLPSNIPLGYKKKKKNEYWFKKCSISWNTNYQWSAWKWFEVIHCIFEQCKNELPLSISEMLVSDLTLYVREKHSKLELFFLIPCLNYLSIPSTYNTSVINFLQLFESGGSGWKCDDIEKKNLPCDRNRLTYT</sequence>
<dbReference type="AlphaFoldDB" id="X6LU03"/>
<comment type="caution">
    <text evidence="1">The sequence shown here is derived from an EMBL/GenBank/DDBJ whole genome shotgun (WGS) entry which is preliminary data.</text>
</comment>
<evidence type="ECO:0000313" key="2">
    <source>
        <dbReference type="Proteomes" id="UP000023152"/>
    </source>
</evidence>
<keyword evidence="2" id="KW-1185">Reference proteome</keyword>
<dbReference type="Proteomes" id="UP000023152">
    <property type="component" value="Unassembled WGS sequence"/>
</dbReference>
<evidence type="ECO:0000313" key="1">
    <source>
        <dbReference type="EMBL" id="ETO04210.1"/>
    </source>
</evidence>
<accession>X6LU03</accession>
<gene>
    <name evidence="1" type="ORF">RFI_33188</name>
</gene>
<dbReference type="EMBL" id="ASPP01029687">
    <property type="protein sequence ID" value="ETO04210.1"/>
    <property type="molecule type" value="Genomic_DNA"/>
</dbReference>
<name>X6LU03_RETFI</name>
<reference evidence="1 2" key="1">
    <citation type="journal article" date="2013" name="Curr. Biol.">
        <title>The Genome of the Foraminiferan Reticulomyxa filosa.</title>
        <authorList>
            <person name="Glockner G."/>
            <person name="Hulsmann N."/>
            <person name="Schleicher M."/>
            <person name="Noegel A.A."/>
            <person name="Eichinger L."/>
            <person name="Gallinger C."/>
            <person name="Pawlowski J."/>
            <person name="Sierra R."/>
            <person name="Euteneuer U."/>
            <person name="Pillet L."/>
            <person name="Moustafa A."/>
            <person name="Platzer M."/>
            <person name="Groth M."/>
            <person name="Szafranski K."/>
            <person name="Schliwa M."/>
        </authorList>
    </citation>
    <scope>NUCLEOTIDE SEQUENCE [LARGE SCALE GENOMIC DNA]</scope>
</reference>
<proteinExistence type="predicted"/>
<protein>
    <submittedName>
        <fullName evidence="1">Uncharacterized protein</fullName>
    </submittedName>
</protein>